<keyword evidence="1" id="KW-0812">Transmembrane</keyword>
<reference evidence="2 3" key="1">
    <citation type="submission" date="2018-11" db="EMBL/GenBank/DDBJ databases">
        <title>Sequencing the genomes of 1000 actinobacteria strains.</title>
        <authorList>
            <person name="Klenk H.-P."/>
        </authorList>
    </citation>
    <scope>NUCLEOTIDE SEQUENCE [LARGE SCALE GENOMIC DNA]</scope>
    <source>
        <strain evidence="2 3">DSM 15700</strain>
    </source>
</reference>
<accession>A0A3N4Z4P3</accession>
<evidence type="ECO:0000256" key="1">
    <source>
        <dbReference type="SAM" id="Phobius"/>
    </source>
</evidence>
<keyword evidence="1" id="KW-1133">Transmembrane helix</keyword>
<proteinExistence type="predicted"/>
<dbReference type="OrthoDB" id="5123397at2"/>
<sequence>MRSTNRVLNRGLLLLCGLLLAVAGAAALLAGTRPGRADLPALTAPAGTAWSRARTWATGLPEVGGVPGIVVVALAAAVLLLVLLTVFVLTRGRGRTSTVLDLRAGDGRTSADREVAEAVLAAPLDRRPDVLSARTNVYRVRGAPAIEMLVTVRRGADLSVVLAAVDGVLGDWDALAGVRVPVLVHLSDRGWLDGLRSSRRVQ</sequence>
<dbReference type="Proteomes" id="UP000280501">
    <property type="component" value="Unassembled WGS sequence"/>
</dbReference>
<dbReference type="AlphaFoldDB" id="A0A3N4Z4P3"/>
<protein>
    <submittedName>
        <fullName evidence="2">Uncharacterized protein</fullName>
    </submittedName>
</protein>
<evidence type="ECO:0000313" key="3">
    <source>
        <dbReference type="Proteomes" id="UP000280501"/>
    </source>
</evidence>
<evidence type="ECO:0000313" key="2">
    <source>
        <dbReference type="EMBL" id="RPF20888.1"/>
    </source>
</evidence>
<keyword evidence="1" id="KW-0472">Membrane</keyword>
<comment type="caution">
    <text evidence="2">The sequence shown here is derived from an EMBL/GenBank/DDBJ whole genome shotgun (WGS) entry which is preliminary data.</text>
</comment>
<name>A0A3N4Z4P3_9MICO</name>
<organism evidence="2 3">
    <name type="scientific">Myceligenerans xiligouense</name>
    <dbReference type="NCBI Taxonomy" id="253184"/>
    <lineage>
        <taxon>Bacteria</taxon>
        <taxon>Bacillati</taxon>
        <taxon>Actinomycetota</taxon>
        <taxon>Actinomycetes</taxon>
        <taxon>Micrococcales</taxon>
        <taxon>Promicromonosporaceae</taxon>
        <taxon>Myceligenerans</taxon>
    </lineage>
</organism>
<dbReference type="EMBL" id="RKQZ01000001">
    <property type="protein sequence ID" value="RPF20888.1"/>
    <property type="molecule type" value="Genomic_DNA"/>
</dbReference>
<keyword evidence="3" id="KW-1185">Reference proteome</keyword>
<feature type="transmembrane region" description="Helical" evidence="1">
    <location>
        <begin position="66"/>
        <end position="89"/>
    </location>
</feature>
<dbReference type="RefSeq" id="WP_123813994.1">
    <property type="nucleotide sequence ID" value="NZ_RKQZ01000001.1"/>
</dbReference>
<gene>
    <name evidence="2" type="ORF">EDD34_1495</name>
</gene>